<dbReference type="GO" id="GO:0008360">
    <property type="term" value="P:regulation of cell shape"/>
    <property type="evidence" value="ECO:0007669"/>
    <property type="project" value="UniProtKB-KW"/>
</dbReference>
<evidence type="ECO:0000256" key="5">
    <source>
        <dbReference type="ARBA" id="ARBA00022519"/>
    </source>
</evidence>
<dbReference type="Gene3D" id="3.30.450.330">
    <property type="match status" value="1"/>
</dbReference>
<evidence type="ECO:0000256" key="16">
    <source>
        <dbReference type="ARBA" id="ARBA00023306"/>
    </source>
</evidence>
<dbReference type="SUPFAM" id="SSF56601">
    <property type="entry name" value="beta-lactamase/transpeptidase-like"/>
    <property type="match status" value="1"/>
</dbReference>
<dbReference type="HOGENOM" id="CLU_294393_0_0_1"/>
<dbReference type="PANTHER" id="PTHR30627">
    <property type="entry name" value="PEPTIDOGLYCAN D,D-TRANSPEPTIDASE"/>
    <property type="match status" value="1"/>
</dbReference>
<evidence type="ECO:0000313" key="20">
    <source>
        <dbReference type="EMBL" id="KGQ06015.1"/>
    </source>
</evidence>
<dbReference type="InterPro" id="IPR001460">
    <property type="entry name" value="PCN-bd_Tpept"/>
</dbReference>
<dbReference type="EMBL" id="ANFO01000889">
    <property type="protein sequence ID" value="KGQ06015.1"/>
    <property type="molecule type" value="Genomic_DNA"/>
</dbReference>
<keyword evidence="14 18" id="KW-0472">Membrane</keyword>
<evidence type="ECO:0000256" key="10">
    <source>
        <dbReference type="ARBA" id="ARBA00022801"/>
    </source>
</evidence>
<organism evidence="20 21">
    <name type="scientific">Beauveria bassiana D1-5</name>
    <dbReference type="NCBI Taxonomy" id="1245745"/>
    <lineage>
        <taxon>Eukaryota</taxon>
        <taxon>Fungi</taxon>
        <taxon>Dikarya</taxon>
        <taxon>Ascomycota</taxon>
        <taxon>Pezizomycotina</taxon>
        <taxon>Sordariomycetes</taxon>
        <taxon>Hypocreomycetidae</taxon>
        <taxon>Hypocreales</taxon>
        <taxon>Cordycipitaceae</taxon>
        <taxon>Beauveria</taxon>
    </lineage>
</organism>
<keyword evidence="15" id="KW-0717">Septation</keyword>
<dbReference type="Pfam" id="PF13847">
    <property type="entry name" value="Methyltransf_31"/>
    <property type="match status" value="1"/>
</dbReference>
<keyword evidence="8" id="KW-0645">Protease</keyword>
<evidence type="ECO:0000256" key="1">
    <source>
        <dbReference type="ARBA" id="ARBA00004377"/>
    </source>
</evidence>
<dbReference type="GO" id="GO:0005886">
    <property type="term" value="C:plasma membrane"/>
    <property type="evidence" value="ECO:0007669"/>
    <property type="project" value="UniProtKB-SubCell"/>
</dbReference>
<keyword evidence="5" id="KW-0997">Cell inner membrane</keyword>
<evidence type="ECO:0000256" key="8">
    <source>
        <dbReference type="ARBA" id="ARBA00022670"/>
    </source>
</evidence>
<keyword evidence="6" id="KW-0132">Cell division</keyword>
<comment type="subcellular location">
    <subcellularLocation>
        <location evidence="1">Cell inner membrane</location>
        <topology evidence="1">Single-pass membrane protein</topology>
    </subcellularLocation>
    <subcellularLocation>
        <location evidence="2">Cytoplasm</location>
    </subcellularLocation>
</comment>
<evidence type="ECO:0000313" key="21">
    <source>
        <dbReference type="Proteomes" id="UP000030106"/>
    </source>
</evidence>
<keyword evidence="17" id="KW-0961">Cell wall biogenesis/degradation</keyword>
<evidence type="ECO:0000256" key="3">
    <source>
        <dbReference type="ARBA" id="ARBA00022475"/>
    </source>
</evidence>
<dbReference type="InterPro" id="IPR002059">
    <property type="entry name" value="CSP_DNA-bd"/>
</dbReference>
<keyword evidence="9 18" id="KW-0812">Transmembrane</keyword>
<keyword evidence="12" id="KW-0573">Peptidoglycan synthesis</keyword>
<keyword evidence="10" id="KW-0378">Hydrolase</keyword>
<accession>A0A0A2VIP1</accession>
<dbReference type="Gene3D" id="3.40.710.10">
    <property type="entry name" value="DD-peptidase/beta-lactamase superfamily"/>
    <property type="match status" value="1"/>
</dbReference>
<evidence type="ECO:0000256" key="7">
    <source>
        <dbReference type="ARBA" id="ARBA00022645"/>
    </source>
</evidence>
<evidence type="ECO:0000256" key="13">
    <source>
        <dbReference type="ARBA" id="ARBA00022989"/>
    </source>
</evidence>
<dbReference type="Pfam" id="PF03717">
    <property type="entry name" value="PBP_dimer"/>
    <property type="match status" value="1"/>
</dbReference>
<protein>
    <submittedName>
        <fullName evidence="20">Peptidoglycan synthase FtsI</fullName>
    </submittedName>
</protein>
<comment type="caution">
    <text evidence="20">The sequence shown here is derived from an EMBL/GenBank/DDBJ whole genome shotgun (WGS) entry which is preliminary data.</text>
</comment>
<dbReference type="SUPFAM" id="SSF53335">
    <property type="entry name" value="S-adenosyl-L-methionine-dependent methyltransferases"/>
    <property type="match status" value="1"/>
</dbReference>
<dbReference type="GO" id="GO:0005737">
    <property type="term" value="C:cytoplasm"/>
    <property type="evidence" value="ECO:0007669"/>
    <property type="project" value="UniProtKB-SubCell"/>
</dbReference>
<dbReference type="PROSITE" id="PS00352">
    <property type="entry name" value="CSD_1"/>
    <property type="match status" value="1"/>
</dbReference>
<keyword evidence="4" id="KW-0963">Cytoplasm</keyword>
<evidence type="ECO:0000256" key="4">
    <source>
        <dbReference type="ARBA" id="ARBA00022490"/>
    </source>
</evidence>
<dbReference type="GO" id="GO:0000917">
    <property type="term" value="P:division septum assembly"/>
    <property type="evidence" value="ECO:0007669"/>
    <property type="project" value="UniProtKB-KW"/>
</dbReference>
<evidence type="ECO:0000256" key="18">
    <source>
        <dbReference type="SAM" id="Phobius"/>
    </source>
</evidence>
<dbReference type="InterPro" id="IPR012340">
    <property type="entry name" value="NA-bd_OB-fold"/>
</dbReference>
<dbReference type="OrthoDB" id="422005at2759"/>
<dbReference type="PRINTS" id="PR00050">
    <property type="entry name" value="COLDSHOCK"/>
</dbReference>
<dbReference type="PROSITE" id="PS51857">
    <property type="entry name" value="CSD_2"/>
    <property type="match status" value="1"/>
</dbReference>
<dbReference type="Proteomes" id="UP000030106">
    <property type="component" value="Unassembled WGS sequence"/>
</dbReference>
<evidence type="ECO:0000256" key="14">
    <source>
        <dbReference type="ARBA" id="ARBA00023136"/>
    </source>
</evidence>
<dbReference type="Gene3D" id="3.90.1310.10">
    <property type="entry name" value="Penicillin-binding protein 2a (Domain 2)"/>
    <property type="match status" value="1"/>
</dbReference>
<gene>
    <name evidence="20" type="ORF">BBAD15_g8728</name>
</gene>
<dbReference type="InterPro" id="IPR011129">
    <property type="entry name" value="CSD"/>
</dbReference>
<dbReference type="HAMAP" id="MF_02080">
    <property type="entry name" value="FtsI_transpept"/>
    <property type="match status" value="1"/>
</dbReference>
<dbReference type="InterPro" id="IPR037532">
    <property type="entry name" value="FtsI_transpept"/>
</dbReference>
<dbReference type="GO" id="GO:0008955">
    <property type="term" value="F:peptidoglycan glycosyltransferase activity"/>
    <property type="evidence" value="ECO:0007669"/>
    <property type="project" value="InterPro"/>
</dbReference>
<proteinExistence type="inferred from homology"/>
<sequence>MAKIKGQVKWFNESKGFGFITPADGSKDVFVHFSAIQGNGFKTLAEGQNVEFEIQDGQKGPAAVNAEQGMVVKKGVPALTGNFIQWRFGLLCVAITGSLIFLLGRIAWLQIISPDNLVKQEDMRSLREEPIEVPRGMIEDRNGKPLAVSVPVEAVWADPKTVMEKGGVLVNSRWQALASALHVPLSEIAARIHSNERGRFIYLARQLDPQQAQYIDKLNIPGIALRDESRRFYPAGRVGANLIGFTNIDDQGIEGIEKSFNQQLTGKEGERLVRKDRYGHVVENITENPASPAHNIQLSIDERLQTVTEDALSNAVSWNKAESGAAVVIDVQTGEVLAMANYPTFNPNNRDNAKLDDFRNRAISDTFEPGSTVKPMVVMTALQQGIVRPDSVIDTHPFTLDGHHIRDVGYYPQLTLTGVLQKSSDTGVSRLSLAMPVQNIWDTYHKFGFGVPTAIGLTGESRGLLPVRQRWGELDRATFAFGYGLMVTPLQLAHVYATIGSFGISRPLSITRVDPPVEGQRVMPEEIVHEVEHMMESVALPGGGGVKAAVHGYRVAVKTGTAKKIGPDGKYVDQYIAYTAGVAPASNPRYALVVGHQFDIAKEGYVNLLPVQHKRSKDPGDSAEMMQARRAFLDAGHYQPLRDTLCQLLKALAPSALLDIGCGEGYYTAGFAAVVAEKGGETWGLDVSKVAIRYAAKRYREIKFCVASSHRLPFADESLDTIVRIFAPCKAEELARVVKRGGVVVTATPGPRHLMQLKGLIYQDIVLHSEEVEAMPGFTLQQTLQPGWMMNLRGDEAAALLQMTPFAWRARPEVRDALKAETAFSCETDFVEGKPHAHGHRIKAGGNCGGDQQPETVAMNFWGIFLSRPAETLQHHTSAEEYQQNKSHPVVPFQHNLAGEQAKAPADKRGNGFNDAKDQTGAQCFRKFRFMQCGTLADGSGEGIHGHAESEQESCGEIHSYASVGDIHIHANHPQLYDGACLWSRLLRTLRRTCHVNLRSGYNEYVDMYISACGRNRLLPNDGRNLNIFF</sequence>
<dbReference type="SUPFAM" id="SSF56519">
    <property type="entry name" value="Penicillin binding protein dimerisation domain"/>
    <property type="match status" value="1"/>
</dbReference>
<evidence type="ECO:0000259" key="19">
    <source>
        <dbReference type="PROSITE" id="PS51857"/>
    </source>
</evidence>
<evidence type="ECO:0000256" key="6">
    <source>
        <dbReference type="ARBA" id="ARBA00022618"/>
    </source>
</evidence>
<dbReference type="Pfam" id="PF00313">
    <property type="entry name" value="CSD"/>
    <property type="match status" value="1"/>
</dbReference>
<dbReference type="InterPro" id="IPR019844">
    <property type="entry name" value="CSD_CS"/>
</dbReference>
<keyword evidence="3" id="KW-1003">Cell membrane</keyword>
<dbReference type="InterPro" id="IPR029063">
    <property type="entry name" value="SAM-dependent_MTases_sf"/>
</dbReference>
<dbReference type="NCBIfam" id="NF008300">
    <property type="entry name" value="PRK11088.1"/>
    <property type="match status" value="1"/>
</dbReference>
<keyword evidence="16" id="KW-0131">Cell cycle</keyword>
<dbReference type="NCBIfam" id="NF008190">
    <property type="entry name" value="PRK10943.1"/>
    <property type="match status" value="1"/>
</dbReference>
<dbReference type="PANTHER" id="PTHR30627:SF1">
    <property type="entry name" value="PEPTIDOGLYCAN D,D-TRANSPEPTIDASE FTSI"/>
    <property type="match status" value="1"/>
</dbReference>
<dbReference type="GO" id="GO:0004180">
    <property type="term" value="F:carboxypeptidase activity"/>
    <property type="evidence" value="ECO:0007669"/>
    <property type="project" value="UniProtKB-KW"/>
</dbReference>
<evidence type="ECO:0000256" key="15">
    <source>
        <dbReference type="ARBA" id="ARBA00023210"/>
    </source>
</evidence>
<keyword evidence="11" id="KW-0133">Cell shape</keyword>
<dbReference type="CDD" id="cd04458">
    <property type="entry name" value="CSP_CDS"/>
    <property type="match status" value="1"/>
</dbReference>
<evidence type="ECO:0000256" key="12">
    <source>
        <dbReference type="ARBA" id="ARBA00022984"/>
    </source>
</evidence>
<dbReference type="AlphaFoldDB" id="A0A0A2VIP1"/>
<feature type="domain" description="CSD" evidence="19">
    <location>
        <begin position="3"/>
        <end position="68"/>
    </location>
</feature>
<evidence type="ECO:0000256" key="17">
    <source>
        <dbReference type="ARBA" id="ARBA00023316"/>
    </source>
</evidence>
<dbReference type="InterPro" id="IPR050515">
    <property type="entry name" value="Beta-lactam/transpept"/>
</dbReference>
<dbReference type="SMART" id="SM00357">
    <property type="entry name" value="CSP"/>
    <property type="match status" value="1"/>
</dbReference>
<reference evidence="20 21" key="1">
    <citation type="submission" date="2012-10" db="EMBL/GenBank/DDBJ databases">
        <title>Genome sequencing and analysis of entomopathogenic fungi Beauveria bassiana D1-5.</title>
        <authorList>
            <person name="Li Q."/>
            <person name="Wang L."/>
            <person name="Zhang Z."/>
            <person name="Wang Q."/>
            <person name="Ren J."/>
            <person name="Wang M."/>
            <person name="Xu W."/>
            <person name="Wang J."/>
            <person name="Lu Y."/>
            <person name="Du Q."/>
            <person name="Sun Z."/>
        </authorList>
    </citation>
    <scope>NUCLEOTIDE SEQUENCE [LARGE SCALE GENOMIC DNA]</scope>
    <source>
        <strain evidence="20 21">D1-5</strain>
    </source>
</reference>
<dbReference type="InterPro" id="IPR036138">
    <property type="entry name" value="PBP_dimer_sf"/>
</dbReference>
<dbReference type="InterPro" id="IPR012338">
    <property type="entry name" value="Beta-lactam/transpept-like"/>
</dbReference>
<dbReference type="STRING" id="1245745.A0A0A2VIP1"/>
<dbReference type="GO" id="GO:0006508">
    <property type="term" value="P:proteolysis"/>
    <property type="evidence" value="ECO:0007669"/>
    <property type="project" value="UniProtKB-KW"/>
</dbReference>
<feature type="transmembrane region" description="Helical" evidence="18">
    <location>
        <begin position="88"/>
        <end position="108"/>
    </location>
</feature>
<evidence type="ECO:0000256" key="9">
    <source>
        <dbReference type="ARBA" id="ARBA00022692"/>
    </source>
</evidence>
<dbReference type="NCBIfam" id="NF011685">
    <property type="entry name" value="PRK15105.1"/>
    <property type="match status" value="1"/>
</dbReference>
<evidence type="ECO:0000256" key="11">
    <source>
        <dbReference type="ARBA" id="ARBA00022960"/>
    </source>
</evidence>
<dbReference type="InterPro" id="IPR005311">
    <property type="entry name" value="PBP_dimer"/>
</dbReference>
<dbReference type="FunFam" id="2.40.50.140:FF:000006">
    <property type="entry name" value="Cold shock protein CspC"/>
    <property type="match status" value="1"/>
</dbReference>
<name>A0A0A2VIP1_BEABA</name>
<keyword evidence="7" id="KW-0121">Carboxypeptidase</keyword>
<dbReference type="GO" id="GO:0003676">
    <property type="term" value="F:nucleic acid binding"/>
    <property type="evidence" value="ECO:0007669"/>
    <property type="project" value="InterPro"/>
</dbReference>
<dbReference type="InterPro" id="IPR025714">
    <property type="entry name" value="Methyltranfer_dom"/>
</dbReference>
<dbReference type="Gene3D" id="3.40.50.150">
    <property type="entry name" value="Vaccinia Virus protein VP39"/>
    <property type="match status" value="1"/>
</dbReference>
<dbReference type="Gene3D" id="2.40.50.140">
    <property type="entry name" value="Nucleic acid-binding proteins"/>
    <property type="match status" value="1"/>
</dbReference>
<dbReference type="GO" id="GO:0008658">
    <property type="term" value="F:penicillin binding"/>
    <property type="evidence" value="ECO:0007669"/>
    <property type="project" value="InterPro"/>
</dbReference>
<dbReference type="GO" id="GO:0071555">
    <property type="term" value="P:cell wall organization"/>
    <property type="evidence" value="ECO:0007669"/>
    <property type="project" value="UniProtKB-KW"/>
</dbReference>
<dbReference type="Pfam" id="PF00905">
    <property type="entry name" value="Transpeptidase"/>
    <property type="match status" value="1"/>
</dbReference>
<evidence type="ECO:0000256" key="2">
    <source>
        <dbReference type="ARBA" id="ARBA00004496"/>
    </source>
</evidence>
<dbReference type="CDD" id="cd02440">
    <property type="entry name" value="AdoMet_MTases"/>
    <property type="match status" value="1"/>
</dbReference>
<keyword evidence="13 18" id="KW-1133">Transmembrane helix</keyword>
<dbReference type="FunFam" id="3.40.710.10:FF:000003">
    <property type="entry name" value="Peptidoglycan D,D-transpeptidase FtsI"/>
    <property type="match status" value="1"/>
</dbReference>
<dbReference type="SUPFAM" id="SSF50249">
    <property type="entry name" value="Nucleic acid-binding proteins"/>
    <property type="match status" value="1"/>
</dbReference>
<dbReference type="FunFam" id="3.90.1310.10:FF:000003">
    <property type="entry name" value="Peptidoglycan D,D-transpeptidase FtsI"/>
    <property type="match status" value="1"/>
</dbReference>